<proteinExistence type="predicted"/>
<name>A0ABT4HKX8_MYCIR</name>
<dbReference type="EMBL" id="JAPQYE010000012">
    <property type="protein sequence ID" value="MCZ0730872.1"/>
    <property type="molecule type" value="Genomic_DNA"/>
</dbReference>
<dbReference type="InterPro" id="IPR021215">
    <property type="entry name" value="DUF2752"/>
</dbReference>
<keyword evidence="1" id="KW-0472">Membrane</keyword>
<keyword evidence="1" id="KW-1133">Transmembrane helix</keyword>
<gene>
    <name evidence="2" type="ORF">OY187_22725</name>
</gene>
<dbReference type="Proteomes" id="UP001084650">
    <property type="component" value="Unassembled WGS sequence"/>
</dbReference>
<feature type="transmembrane region" description="Helical" evidence="1">
    <location>
        <begin position="112"/>
        <end position="130"/>
    </location>
</feature>
<accession>A0ABT4HKX8</accession>
<organism evidence="2 3">
    <name type="scientific">Mycolicibacterium iranicum</name>
    <name type="common">Mycobacterium iranicum</name>
    <dbReference type="NCBI Taxonomy" id="912594"/>
    <lineage>
        <taxon>Bacteria</taxon>
        <taxon>Bacillati</taxon>
        <taxon>Actinomycetota</taxon>
        <taxon>Actinomycetes</taxon>
        <taxon>Mycobacteriales</taxon>
        <taxon>Mycobacteriaceae</taxon>
        <taxon>Mycolicibacterium</taxon>
    </lineage>
</organism>
<feature type="transmembrane region" description="Helical" evidence="1">
    <location>
        <begin position="12"/>
        <end position="31"/>
    </location>
</feature>
<reference evidence="2" key="1">
    <citation type="submission" date="2022-12" db="EMBL/GenBank/DDBJ databases">
        <title>Whole genome sequence of Mycolicibacterium iranicum strain SBH312.</title>
        <authorList>
            <person name="Jani J."/>
            <person name="Arifin Mustapha Z."/>
            <person name="Ahmed K."/>
            <person name="Kai Ling C."/>
        </authorList>
    </citation>
    <scope>NUCLEOTIDE SEQUENCE</scope>
    <source>
        <strain evidence="2">SBH312</strain>
    </source>
</reference>
<dbReference type="Pfam" id="PF10825">
    <property type="entry name" value="DUF2752"/>
    <property type="match status" value="1"/>
</dbReference>
<keyword evidence="3" id="KW-1185">Reference proteome</keyword>
<evidence type="ECO:0000256" key="1">
    <source>
        <dbReference type="SAM" id="Phobius"/>
    </source>
</evidence>
<protein>
    <submittedName>
        <fullName evidence="2">DUF2752 domain-containing protein</fullName>
    </submittedName>
</protein>
<evidence type="ECO:0000313" key="2">
    <source>
        <dbReference type="EMBL" id="MCZ0730872.1"/>
    </source>
</evidence>
<evidence type="ECO:0000313" key="3">
    <source>
        <dbReference type="Proteomes" id="UP001084650"/>
    </source>
</evidence>
<keyword evidence="1" id="KW-0812">Transmembrane</keyword>
<sequence length="140" mass="14823">MPVSTFAPARLGGPLLVGAAAAGACVLVWVADPTTPGGILPTCPTKSLLGIDCPGCGTLRAIYSLLHGDVMSALRFNALAVVALGFLLVAFATWTYSRIVDRHISSWQHHRLAASVTLGVVVVWFVLRILPFEPFTALRV</sequence>
<comment type="caution">
    <text evidence="2">The sequence shown here is derived from an EMBL/GenBank/DDBJ whole genome shotgun (WGS) entry which is preliminary data.</text>
</comment>
<dbReference type="RefSeq" id="WP_268787302.1">
    <property type="nucleotide sequence ID" value="NZ_JAPQYE010000012.1"/>
</dbReference>
<feature type="transmembrane region" description="Helical" evidence="1">
    <location>
        <begin position="76"/>
        <end position="100"/>
    </location>
</feature>